<dbReference type="GO" id="GO:0016787">
    <property type="term" value="F:hydrolase activity"/>
    <property type="evidence" value="ECO:0007669"/>
    <property type="project" value="UniProtKB-KW"/>
</dbReference>
<dbReference type="SUPFAM" id="SSF56281">
    <property type="entry name" value="Metallo-hydrolase/oxidoreductase"/>
    <property type="match status" value="1"/>
</dbReference>
<evidence type="ECO:0000256" key="1">
    <source>
        <dbReference type="ARBA" id="ARBA00022801"/>
    </source>
</evidence>
<evidence type="ECO:0000313" key="5">
    <source>
        <dbReference type="Proteomes" id="UP000664835"/>
    </source>
</evidence>
<dbReference type="Gene3D" id="3.60.15.10">
    <property type="entry name" value="Ribonuclease Z/Hydroxyacylglutathione hydrolase-like"/>
    <property type="match status" value="1"/>
</dbReference>
<feature type="domain" description="Metallo-beta-lactamase" evidence="3">
    <location>
        <begin position="31"/>
        <end position="234"/>
    </location>
</feature>
<dbReference type="RefSeq" id="WP_208146392.1">
    <property type="nucleotide sequence ID" value="NZ_JAGETV010000001.1"/>
</dbReference>
<comment type="similarity">
    <text evidence="2">Belongs to the UPF0173 family.</text>
</comment>
<keyword evidence="1 2" id="KW-0378">Hydrolase</keyword>
<evidence type="ECO:0000259" key="3">
    <source>
        <dbReference type="SMART" id="SM00849"/>
    </source>
</evidence>
<dbReference type="InterPro" id="IPR036866">
    <property type="entry name" value="RibonucZ/Hydroxyglut_hydro"/>
</dbReference>
<dbReference type="SMART" id="SM00849">
    <property type="entry name" value="Lactamase_B"/>
    <property type="match status" value="1"/>
</dbReference>
<dbReference type="Proteomes" id="UP000664835">
    <property type="component" value="Unassembled WGS sequence"/>
</dbReference>
<evidence type="ECO:0000256" key="2">
    <source>
        <dbReference type="HAMAP-Rule" id="MF_00457"/>
    </source>
</evidence>
<dbReference type="PANTHER" id="PTHR43546:SF3">
    <property type="entry name" value="UPF0173 METAL-DEPENDENT HYDROLASE MJ1163"/>
    <property type="match status" value="1"/>
</dbReference>
<keyword evidence="5" id="KW-1185">Reference proteome</keyword>
<proteinExistence type="inferred from homology"/>
<evidence type="ECO:0000313" key="4">
    <source>
        <dbReference type="EMBL" id="MBO1926093.1"/>
    </source>
</evidence>
<dbReference type="Pfam" id="PF12706">
    <property type="entry name" value="Lactamase_B_2"/>
    <property type="match status" value="1"/>
</dbReference>
<dbReference type="InterPro" id="IPR050114">
    <property type="entry name" value="UPF0173_UPF0282_UlaG_hydrolase"/>
</dbReference>
<dbReference type="InterPro" id="IPR001279">
    <property type="entry name" value="Metallo-B-lactamas"/>
</dbReference>
<gene>
    <name evidence="4" type="ORF">J3998_00765</name>
</gene>
<dbReference type="InterPro" id="IPR022877">
    <property type="entry name" value="UPF0173"/>
</dbReference>
<name>A0ABS3Q1W6_9GAMM</name>
<accession>A0ABS3Q1W6</accession>
<dbReference type="HAMAP" id="MF_00457">
    <property type="entry name" value="UPF0173"/>
    <property type="match status" value="1"/>
</dbReference>
<dbReference type="CDD" id="cd06262">
    <property type="entry name" value="metallo-hydrolase-like_MBL-fold"/>
    <property type="match status" value="1"/>
</dbReference>
<dbReference type="EMBL" id="JAGETV010000001">
    <property type="protein sequence ID" value="MBO1926093.1"/>
    <property type="molecule type" value="Genomic_DNA"/>
</dbReference>
<reference evidence="4 5" key="1">
    <citation type="submission" date="2021-03" db="EMBL/GenBank/DDBJ databases">
        <title>Thiomicrorhabdus sp.nov.,novel sulfur-oxidizing bacteria isolated from coastal sediment.</title>
        <authorList>
            <person name="Liu X."/>
        </authorList>
    </citation>
    <scope>NUCLEOTIDE SEQUENCE [LARGE SCALE GENOMIC DNA]</scope>
    <source>
        <strain evidence="4 5">6S2-11</strain>
    </source>
</reference>
<dbReference type="PANTHER" id="PTHR43546">
    <property type="entry name" value="UPF0173 METAL-DEPENDENT HYDROLASE MJ1163-RELATED"/>
    <property type="match status" value="1"/>
</dbReference>
<dbReference type="NCBIfam" id="NF001911">
    <property type="entry name" value="PRK00685.1"/>
    <property type="match status" value="1"/>
</dbReference>
<organism evidence="4 5">
    <name type="scientific">Thiomicrorhabdus marina</name>
    <dbReference type="NCBI Taxonomy" id="2818442"/>
    <lineage>
        <taxon>Bacteria</taxon>
        <taxon>Pseudomonadati</taxon>
        <taxon>Pseudomonadota</taxon>
        <taxon>Gammaproteobacteria</taxon>
        <taxon>Thiotrichales</taxon>
        <taxon>Piscirickettsiaceae</taxon>
        <taxon>Thiomicrorhabdus</taxon>
    </lineage>
</organism>
<comment type="caution">
    <text evidence="4">The sequence shown here is derived from an EMBL/GenBank/DDBJ whole genome shotgun (WGS) entry which is preliminary data.</text>
</comment>
<sequence>MLKKLLIVTGFAVTQFFTASTFAKTDITYYGQAGYKIVTPQGHVIMIDPWLTNPKNPKGQEQLNALQKVDLILLTHGHFDHIGNTVEIAKKTGAKLVTNFDLGKVMVEKLGFPKDQFGYPTTGNIGGQIPLLDGEVKVGFTQAIHSSSVGVPLADGTETYYGGTVTGLHIQIKDGPSFYHTGDTDVFKDMELINLFGPVDIMLAAIGDTFTMGPKRAAHAVKLVQPRKMVIPNHFGTFPLLRGTPEQFAGFLKEEGVVTPMRVMQVGETIRVE</sequence>
<protein>
    <recommendedName>
        <fullName evidence="2">UPF0173 metal-dependent hydrolase J3998_00765</fullName>
    </recommendedName>
</protein>